<keyword evidence="5" id="KW-0653">Protein transport</keyword>
<comment type="subcellular location">
    <subcellularLocation>
        <location evidence="1">Golgi apparatus membrane</location>
        <topology evidence="1">Peripheral membrane protein</topology>
    </subcellularLocation>
</comment>
<dbReference type="Gene3D" id="3.40.50.150">
    <property type="entry name" value="Vaccinia Virus protein VP39"/>
    <property type="match status" value="1"/>
</dbReference>
<keyword evidence="4" id="KW-0813">Transport</keyword>
<evidence type="ECO:0000256" key="1">
    <source>
        <dbReference type="ARBA" id="ARBA00004395"/>
    </source>
</evidence>
<evidence type="ECO:0000313" key="9">
    <source>
        <dbReference type="EMBL" id="EUB58017.1"/>
    </source>
</evidence>
<protein>
    <recommendedName>
        <fullName evidence="3">Conserved oligomeric Golgi complex subunit 7</fullName>
    </recommendedName>
    <alternativeName>
        <fullName evidence="8">Component of oligomeric Golgi complex 7</fullName>
    </alternativeName>
</protein>
<dbReference type="STRING" id="6210.W6UIR5"/>
<dbReference type="GO" id="GO:0017119">
    <property type="term" value="C:Golgi transport complex"/>
    <property type="evidence" value="ECO:0007669"/>
    <property type="project" value="InterPro"/>
</dbReference>
<reference evidence="9 10" key="1">
    <citation type="journal article" date="2013" name="Nat. Genet.">
        <title>The genome of the hydatid tapeworm Echinococcus granulosus.</title>
        <authorList>
            <person name="Zheng H."/>
            <person name="Zhang W."/>
            <person name="Zhang L."/>
            <person name="Zhang Z."/>
            <person name="Li J."/>
            <person name="Lu G."/>
            <person name="Zhu Y."/>
            <person name="Wang Y."/>
            <person name="Huang Y."/>
            <person name="Liu J."/>
            <person name="Kang H."/>
            <person name="Chen J."/>
            <person name="Wang L."/>
            <person name="Chen A."/>
            <person name="Yu S."/>
            <person name="Gao Z."/>
            <person name="Jin L."/>
            <person name="Gu W."/>
            <person name="Wang Z."/>
            <person name="Zhao L."/>
            <person name="Shi B."/>
            <person name="Wen H."/>
            <person name="Lin R."/>
            <person name="Jones M.K."/>
            <person name="Brejova B."/>
            <person name="Vinar T."/>
            <person name="Zhao G."/>
            <person name="McManus D.P."/>
            <person name="Chen Z."/>
            <person name="Zhou Y."/>
            <person name="Wang S."/>
        </authorList>
    </citation>
    <scope>NUCLEOTIDE SEQUENCE [LARGE SCALE GENOMIC DNA]</scope>
</reference>
<keyword evidence="6" id="KW-0333">Golgi apparatus</keyword>
<dbReference type="InterPro" id="IPR019335">
    <property type="entry name" value="COG7"/>
</dbReference>
<sequence>MEVCESASGSSGSEIEMDEGVVEYYRCLLCKHETTKISEFFQHLEDIHHWKLQNEKKLFTNQYTWIAFVNWSRKNGPSQWNDFLSLSEEDRQPYLQPFIQDDPVLMIDVESFISGSDDTSDDGQRTVDDLQQRNEDLLFQLSKCKQLIGELMKRPNLEYSQSLPESNHVHMGYGLNKRLFCVALRPIRFFLDKLVLKTFRDFIKQNHGDRILGKVVLNLFEDAGVISVFAAKAGAKRVFLPVSPFVESAKALAKSNNCEEKLEVVPSLSSLPVDRIDVLFWDWLGAFLLNSDQSGITSLIQSKIDVVYPRTLYLDIVGVNVKQEVVKCLVPSCTFEDLNTAPLTDAAYRNVYSYDWSCDLLTPVTNIQMVVTVDIQKTASFLFEEKDILLAFSTAAKVNGLLMYLRCELDGSKWSFSTEDSGSYGQSLILLKRPIDGLPDQETRDFLTDDFDHKSWINRTLQSVANDANAEAAISSLLLTVQRMLEAYGKSRSGEYFPRSGSSYSKVNFKILRNIESVNQQAILLRDHMDSVEKDFRNMHLDDSGVIRELERLDCERQRAKKAADALREANRWSMLVNSRQALMEGDANVDQLYQLILDMDQSLVYLEQMPDYADRKALLNATKDRLETLVAPQFMELLDAITQSTDSRLPEQLQHMIAIFSGLNRSSVAVRYYVTWLVNRMKENWDNSNCTTMEEIPFLDQSVGRVHRYFCDVITFLTDQLELKLFADESQVPLLRALTNALETASAQITQSLFEECDSPTSRLHRCAEMLKVSENFADQLCHLLKPNDDAKLELCFDVVRKLCLPFSAISEIFKSYASENLQEICHIIKPTYTNESIILDDLQTTSDRLSECLADLLTCAVSLTKGIALASLLDAVHDATKLMVEKWENALKSFANHLIEQDRAIHYKQACGTKTALLLVSATGALSMKIGDFVKKFDGHLGKVFSSSESKTGDCTSSVCPFHSLLLPLIGESQPCADWYFLLPHAPQSDLLKAPAADSSNPITPSSVLLSRLADLCKASVAMSQRVAMTPVHAILAVVPKMTLWASHPASGEAKLPDLAYLPQEYITQLGQYIFNLPEHLLPFMDTSEDVNSTSLEQGAALVHCLRLTDPCTCNVYATAGNRPRLSSGAETISSPSIITAWLDWLLSGQVAEAFVKVILEIPSPLQVPNSDGKSSPGLTAHGAKQLLTDLDYFLALLEELGLPRPGDLASLRDLINASPEEFKGVSEGRSPRLVGGVINLRML</sequence>
<dbReference type="AlphaFoldDB" id="W6UIR5"/>
<proteinExistence type="inferred from homology"/>
<evidence type="ECO:0000256" key="2">
    <source>
        <dbReference type="ARBA" id="ARBA00005831"/>
    </source>
</evidence>
<dbReference type="OMA" id="ICHIIKP"/>
<evidence type="ECO:0000313" key="10">
    <source>
        <dbReference type="Proteomes" id="UP000019149"/>
    </source>
</evidence>
<dbReference type="GO" id="GO:0006886">
    <property type="term" value="P:intracellular protein transport"/>
    <property type="evidence" value="ECO:0007669"/>
    <property type="project" value="InterPro"/>
</dbReference>
<evidence type="ECO:0000256" key="3">
    <source>
        <dbReference type="ARBA" id="ARBA00020984"/>
    </source>
</evidence>
<dbReference type="EMBL" id="APAU02000070">
    <property type="protein sequence ID" value="EUB58017.1"/>
    <property type="molecule type" value="Genomic_DNA"/>
</dbReference>
<evidence type="ECO:0000256" key="6">
    <source>
        <dbReference type="ARBA" id="ARBA00023034"/>
    </source>
</evidence>
<dbReference type="InterPro" id="IPR036236">
    <property type="entry name" value="Znf_C2H2_sf"/>
</dbReference>
<name>W6UIR5_ECHGR</name>
<comment type="caution">
    <text evidence="9">The sequence shown here is derived from an EMBL/GenBank/DDBJ whole genome shotgun (WGS) entry which is preliminary data.</text>
</comment>
<dbReference type="CTD" id="36342838"/>
<evidence type="ECO:0000256" key="7">
    <source>
        <dbReference type="ARBA" id="ARBA00023136"/>
    </source>
</evidence>
<gene>
    <name evidence="9" type="ORF">EGR_07123</name>
</gene>
<dbReference type="InterPro" id="IPR029063">
    <property type="entry name" value="SAM-dependent_MTases_sf"/>
</dbReference>
<evidence type="ECO:0000256" key="5">
    <source>
        <dbReference type="ARBA" id="ARBA00022927"/>
    </source>
</evidence>
<dbReference type="OrthoDB" id="245173at2759"/>
<dbReference type="GO" id="GO:0000139">
    <property type="term" value="C:Golgi membrane"/>
    <property type="evidence" value="ECO:0007669"/>
    <property type="project" value="UniProtKB-SubCell"/>
</dbReference>
<keyword evidence="10" id="KW-1185">Reference proteome</keyword>
<keyword evidence="7" id="KW-0472">Membrane</keyword>
<dbReference type="SUPFAM" id="SSF53335">
    <property type="entry name" value="S-adenosyl-L-methionine-dependent methyltransferases"/>
    <property type="match status" value="1"/>
</dbReference>
<evidence type="ECO:0000256" key="4">
    <source>
        <dbReference type="ARBA" id="ARBA00022448"/>
    </source>
</evidence>
<dbReference type="PANTHER" id="PTHR21443:SF0">
    <property type="entry name" value="CONSERVED OLIGOMERIC GOLGI COMPLEX SUBUNIT 7"/>
    <property type="match status" value="1"/>
</dbReference>
<dbReference type="SUPFAM" id="SSF57667">
    <property type="entry name" value="beta-beta-alpha zinc fingers"/>
    <property type="match status" value="1"/>
</dbReference>
<dbReference type="PANTHER" id="PTHR21443">
    <property type="entry name" value="CONSERVED OLIGOMERIC GOLGI COMPLEX COMPONENT 7"/>
    <property type="match status" value="1"/>
</dbReference>
<dbReference type="Pfam" id="PF10191">
    <property type="entry name" value="COG7"/>
    <property type="match status" value="2"/>
</dbReference>
<dbReference type="GO" id="GO:0006890">
    <property type="term" value="P:retrograde vesicle-mediated transport, Golgi to endoplasmic reticulum"/>
    <property type="evidence" value="ECO:0007669"/>
    <property type="project" value="TreeGrafter"/>
</dbReference>
<organism evidence="9 10">
    <name type="scientific">Echinococcus granulosus</name>
    <name type="common">Hydatid tapeworm</name>
    <dbReference type="NCBI Taxonomy" id="6210"/>
    <lineage>
        <taxon>Eukaryota</taxon>
        <taxon>Metazoa</taxon>
        <taxon>Spiralia</taxon>
        <taxon>Lophotrochozoa</taxon>
        <taxon>Platyhelminthes</taxon>
        <taxon>Cestoda</taxon>
        <taxon>Eucestoda</taxon>
        <taxon>Cyclophyllidea</taxon>
        <taxon>Taeniidae</taxon>
        <taxon>Echinococcus</taxon>
        <taxon>Echinococcus granulosus group</taxon>
    </lineage>
</organism>
<comment type="similarity">
    <text evidence="2">Belongs to the COG7 family.</text>
</comment>
<dbReference type="KEGG" id="egl:EGR_07123"/>
<dbReference type="RefSeq" id="XP_024349213.1">
    <property type="nucleotide sequence ID" value="XM_024496372.1"/>
</dbReference>
<evidence type="ECO:0000256" key="8">
    <source>
        <dbReference type="ARBA" id="ARBA00031345"/>
    </source>
</evidence>
<dbReference type="Proteomes" id="UP000019149">
    <property type="component" value="Unassembled WGS sequence"/>
</dbReference>
<dbReference type="GO" id="GO:0007030">
    <property type="term" value="P:Golgi organization"/>
    <property type="evidence" value="ECO:0007669"/>
    <property type="project" value="TreeGrafter"/>
</dbReference>
<accession>W6UIR5</accession>
<dbReference type="GeneID" id="36342838"/>